<evidence type="ECO:0000313" key="3">
    <source>
        <dbReference type="Proteomes" id="UP000039046"/>
    </source>
</evidence>
<dbReference type="InterPro" id="IPR021047">
    <property type="entry name" value="Mannosyltransferase_CMT1"/>
</dbReference>
<keyword evidence="3" id="KW-1185">Reference proteome</keyword>
<organism evidence="2 3">
    <name type="scientific">[Torrubiella] hemipterigena</name>
    <dbReference type="NCBI Taxonomy" id="1531966"/>
    <lineage>
        <taxon>Eukaryota</taxon>
        <taxon>Fungi</taxon>
        <taxon>Dikarya</taxon>
        <taxon>Ascomycota</taxon>
        <taxon>Pezizomycotina</taxon>
        <taxon>Sordariomycetes</taxon>
        <taxon>Hypocreomycetidae</taxon>
        <taxon>Hypocreales</taxon>
        <taxon>Clavicipitaceae</taxon>
        <taxon>Clavicipitaceae incertae sedis</taxon>
        <taxon>'Torrubiella' clade</taxon>
    </lineage>
</organism>
<dbReference type="GO" id="GO:0016740">
    <property type="term" value="F:transferase activity"/>
    <property type="evidence" value="ECO:0007669"/>
    <property type="project" value="UniProtKB-KW"/>
</dbReference>
<dbReference type="PANTHER" id="PTHR34144">
    <property type="entry name" value="CHROMOSOME 8, WHOLE GENOME SHOTGUN SEQUENCE"/>
    <property type="match status" value="1"/>
</dbReference>
<dbReference type="STRING" id="1531966.A0A0A1TCL3"/>
<dbReference type="EMBL" id="CDHN01000002">
    <property type="protein sequence ID" value="CEJ85744.1"/>
    <property type="molecule type" value="Genomic_DNA"/>
</dbReference>
<keyword evidence="1" id="KW-0472">Membrane</keyword>
<dbReference type="PANTHER" id="PTHR34144:SF7">
    <property type="entry name" value="EXPORT PROTEIN (CAP59), PUTATIVE (AFU_ORTHOLOGUE AFUA_7G05020)-RELATED"/>
    <property type="match status" value="1"/>
</dbReference>
<dbReference type="AlphaFoldDB" id="A0A0A1TCL3"/>
<proteinExistence type="predicted"/>
<accession>A0A0A1TCL3</accession>
<keyword evidence="1" id="KW-1133">Transmembrane helix</keyword>
<reference evidence="2 3" key="1">
    <citation type="journal article" date="2015" name="Genome Announc.">
        <title>Draft Genome Sequence and Gene Annotation of the Entomopathogenic Fungus Verticillium hemipterigenum.</title>
        <authorList>
            <person name="Horn F."/>
            <person name="Habel A."/>
            <person name="Scharf D.H."/>
            <person name="Dworschak J."/>
            <person name="Brakhage A.A."/>
            <person name="Guthke R."/>
            <person name="Hertweck C."/>
            <person name="Linde J."/>
        </authorList>
    </citation>
    <scope>NUCLEOTIDE SEQUENCE [LARGE SCALE GENOMIC DNA]</scope>
</reference>
<name>A0A0A1TCL3_9HYPO</name>
<dbReference type="Proteomes" id="UP000039046">
    <property type="component" value="Unassembled WGS sequence"/>
</dbReference>
<protein>
    <submittedName>
        <fullName evidence="2">Putative Glycosyltransferase family 69 protein</fullName>
    </submittedName>
</protein>
<dbReference type="Pfam" id="PF11735">
    <property type="entry name" value="CAP59_mtransfer"/>
    <property type="match status" value="1"/>
</dbReference>
<evidence type="ECO:0000313" key="2">
    <source>
        <dbReference type="EMBL" id="CEJ85744.1"/>
    </source>
</evidence>
<keyword evidence="1" id="KW-0812">Transmembrane</keyword>
<feature type="transmembrane region" description="Helical" evidence="1">
    <location>
        <begin position="48"/>
        <end position="67"/>
    </location>
</feature>
<dbReference type="HOGENOM" id="CLU_040564_1_0_1"/>
<sequence>MYWRRNSKYSRHSYEPDIETNTEQRRSRIRLLSPGTKLYIKRLLRTRVARVALFLFAVVNFLEVFRIHSRIAEEHKHHVAPAHHKGERIYIAAMHFNDGALLRSHWLYSMLNLTEALGPENIFISIYESGSWDDTKMLLEWFDGELERRQVPHRIELSDTTHLEEIKSEVRGVGWVDTPKGERSLRRIPFLSKMRNRTIKDLVDLDSQGTHFDKVLFVNDVVFTVDDILTLLDTNGGDYAAACSLDFSLPPIYYDTFALRDSNGLPHATLRWPYFQSSESLNAMISNSDAVPVTSCWNGIVAMPSEPFVSSTQLRFRGIPDSLAAHHLEGSECCLIHADNPLSKTLGVYLNPRVRVGYNPRAYEVTHPKTSWVSAWRIFWGLWTNRITRWATFTFDQAVVRRRVKRWEKEDMGNSEPGVFCLINEMHVIAENGWAHV</sequence>
<gene>
    <name evidence="2" type="ORF">VHEMI03895</name>
</gene>
<keyword evidence="2" id="KW-0808">Transferase</keyword>
<evidence type="ECO:0000256" key="1">
    <source>
        <dbReference type="SAM" id="Phobius"/>
    </source>
</evidence>
<dbReference type="OrthoDB" id="262547at2759"/>